<gene>
    <name evidence="1" type="ORF">UJA718_LOCUS41283</name>
</gene>
<keyword evidence="2" id="KW-1185">Reference proteome</keyword>
<dbReference type="Proteomes" id="UP000663873">
    <property type="component" value="Unassembled WGS sequence"/>
</dbReference>
<accession>A0A821P942</accession>
<protein>
    <submittedName>
        <fullName evidence="1">Uncharacterized protein</fullName>
    </submittedName>
</protein>
<proteinExistence type="predicted"/>
<reference evidence="1" key="1">
    <citation type="submission" date="2021-02" db="EMBL/GenBank/DDBJ databases">
        <authorList>
            <person name="Nowell W R."/>
        </authorList>
    </citation>
    <scope>NUCLEOTIDE SEQUENCE</scope>
</reference>
<name>A0A821P942_9BILA</name>
<organism evidence="1 2">
    <name type="scientific">Rotaria socialis</name>
    <dbReference type="NCBI Taxonomy" id="392032"/>
    <lineage>
        <taxon>Eukaryota</taxon>
        <taxon>Metazoa</taxon>
        <taxon>Spiralia</taxon>
        <taxon>Gnathifera</taxon>
        <taxon>Rotifera</taxon>
        <taxon>Eurotatoria</taxon>
        <taxon>Bdelloidea</taxon>
        <taxon>Philodinida</taxon>
        <taxon>Philodinidae</taxon>
        <taxon>Rotaria</taxon>
    </lineage>
</organism>
<dbReference type="AlphaFoldDB" id="A0A821P942"/>
<evidence type="ECO:0000313" key="1">
    <source>
        <dbReference type="EMBL" id="CAF4800909.1"/>
    </source>
</evidence>
<dbReference type="EMBL" id="CAJOBP010048339">
    <property type="protein sequence ID" value="CAF4800909.1"/>
    <property type="molecule type" value="Genomic_DNA"/>
</dbReference>
<feature type="non-terminal residue" evidence="1">
    <location>
        <position position="114"/>
    </location>
</feature>
<evidence type="ECO:0000313" key="2">
    <source>
        <dbReference type="Proteomes" id="UP000663873"/>
    </source>
</evidence>
<sequence length="114" mass="13175">MVAKTLLKKYQDAAEKEREHFKKLNVEKWEKENGLATSTLSYNERIKRKALADEPRAAKAYSVVNDFAKVIQSLKPVPQPMGAKRREFSYAMLNQYSLKGSVFAQRLLEAQTYF</sequence>
<comment type="caution">
    <text evidence="1">The sequence shown here is derived from an EMBL/GenBank/DDBJ whole genome shotgun (WGS) entry which is preliminary data.</text>
</comment>